<evidence type="ECO:0000256" key="3">
    <source>
        <dbReference type="ARBA" id="ARBA00022617"/>
    </source>
</evidence>
<comment type="caution">
    <text evidence="11">The sequence shown here is derived from an EMBL/GenBank/DDBJ whole genome shotgun (WGS) entry which is preliminary data.</text>
</comment>
<dbReference type="eggNOG" id="COG0843">
    <property type="taxonomic scope" value="Bacteria"/>
</dbReference>
<keyword evidence="4" id="KW-0679">Respiratory chain</keyword>
<evidence type="ECO:0000256" key="4">
    <source>
        <dbReference type="ARBA" id="ARBA00022660"/>
    </source>
</evidence>
<dbReference type="InterPro" id="IPR023616">
    <property type="entry name" value="Cyt_c_oxase-like_su1_dom"/>
</dbReference>
<dbReference type="PROSITE" id="PS50855">
    <property type="entry name" value="COX1"/>
    <property type="match status" value="1"/>
</dbReference>
<dbReference type="STRING" id="1298598.JCM21714_3391"/>
<dbReference type="InterPro" id="IPR036927">
    <property type="entry name" value="Cyt_c_oxase-like_su1_sf"/>
</dbReference>
<protein>
    <submittedName>
        <fullName evidence="11">Cytochrome c oxidase polypeptide I</fullName>
    </submittedName>
</protein>
<dbReference type="InterPro" id="IPR000883">
    <property type="entry name" value="Cyt_C_Oxase_1"/>
</dbReference>
<keyword evidence="12" id="KW-1185">Reference proteome</keyword>
<evidence type="ECO:0000256" key="6">
    <source>
        <dbReference type="ARBA" id="ARBA00022982"/>
    </source>
</evidence>
<dbReference type="PANTHER" id="PTHR10422:SF35">
    <property type="entry name" value="CYTOCHROME BO(3) UBIQUINOL OXIDASE SUBUNIT 1"/>
    <property type="match status" value="1"/>
</dbReference>
<feature type="domain" description="Cytochrome oxidase subunit I profile" evidence="10">
    <location>
        <begin position="1"/>
        <end position="178"/>
    </location>
</feature>
<keyword evidence="9" id="KW-0812">Transmembrane</keyword>
<keyword evidence="5" id="KW-0479">Metal-binding</keyword>
<dbReference type="PANTHER" id="PTHR10422">
    <property type="entry name" value="CYTOCHROME C OXIDASE SUBUNIT 1"/>
    <property type="match status" value="1"/>
</dbReference>
<evidence type="ECO:0000256" key="9">
    <source>
        <dbReference type="SAM" id="Phobius"/>
    </source>
</evidence>
<keyword evidence="9" id="KW-1133">Transmembrane helix</keyword>
<evidence type="ECO:0000256" key="7">
    <source>
        <dbReference type="ARBA" id="ARBA00023004"/>
    </source>
</evidence>
<dbReference type="GO" id="GO:0004129">
    <property type="term" value="F:cytochrome-c oxidase activity"/>
    <property type="evidence" value="ECO:0007669"/>
    <property type="project" value="InterPro"/>
</dbReference>
<evidence type="ECO:0000313" key="11">
    <source>
        <dbReference type="EMBL" id="GAE94251.1"/>
    </source>
</evidence>
<dbReference type="GO" id="GO:0016020">
    <property type="term" value="C:membrane"/>
    <property type="evidence" value="ECO:0007669"/>
    <property type="project" value="InterPro"/>
</dbReference>
<evidence type="ECO:0000256" key="1">
    <source>
        <dbReference type="ARBA" id="ARBA00009578"/>
    </source>
</evidence>
<dbReference type="GO" id="GO:0020037">
    <property type="term" value="F:heme binding"/>
    <property type="evidence" value="ECO:0007669"/>
    <property type="project" value="InterPro"/>
</dbReference>
<reference evidence="11 12" key="1">
    <citation type="journal article" date="2014" name="Genome Announc.">
        <title>Draft Genome Sequence of the Boron-Tolerant and Moderately Halotolerant Bacterium Gracilibacillus boraciitolerans JCM 21714T.</title>
        <authorList>
            <person name="Ahmed I."/>
            <person name="Oshima K."/>
            <person name="Suda W."/>
            <person name="Kitamura K."/>
            <person name="Iida T."/>
            <person name="Ohmori Y."/>
            <person name="Fujiwara T."/>
            <person name="Hattori M."/>
            <person name="Ohkuma M."/>
        </authorList>
    </citation>
    <scope>NUCLEOTIDE SEQUENCE [LARGE SCALE GENOMIC DNA]</scope>
    <source>
        <strain evidence="11 12">JCM 21714</strain>
    </source>
</reference>
<organism evidence="11 12">
    <name type="scientific">Gracilibacillus boraciitolerans JCM 21714</name>
    <dbReference type="NCBI Taxonomy" id="1298598"/>
    <lineage>
        <taxon>Bacteria</taxon>
        <taxon>Bacillati</taxon>
        <taxon>Bacillota</taxon>
        <taxon>Bacilli</taxon>
        <taxon>Bacillales</taxon>
        <taxon>Bacillaceae</taxon>
        <taxon>Gracilibacillus</taxon>
    </lineage>
</organism>
<evidence type="ECO:0000256" key="8">
    <source>
        <dbReference type="ARBA" id="ARBA00023008"/>
    </source>
</evidence>
<comment type="similarity">
    <text evidence="1">Belongs to the heme-copper respiratory oxidase family.</text>
</comment>
<evidence type="ECO:0000256" key="5">
    <source>
        <dbReference type="ARBA" id="ARBA00022723"/>
    </source>
</evidence>
<feature type="transmembrane region" description="Helical" evidence="9">
    <location>
        <begin position="32"/>
        <end position="58"/>
    </location>
</feature>
<sequence>MSFFLASPANAGWTAYTPLSTDTFTAGPGNSFYIFGIQLSGIGTMLTAINMLITIIRFRAPGMKWFRMPLFAWSTLITSVLIVIAFSALSVALYLLMFDRLFDTSFFGGDQGESRLLAAFILDIWSSRSICTGYTSLRDLFRCHLKLFQENYFRLFVYGSIHYFNRLFRLYGMGTSYVHRWIRPPSSIPSLLFRR</sequence>
<dbReference type="SUPFAM" id="SSF81442">
    <property type="entry name" value="Cytochrome c oxidase subunit I-like"/>
    <property type="match status" value="1"/>
</dbReference>
<dbReference type="GO" id="GO:0009060">
    <property type="term" value="P:aerobic respiration"/>
    <property type="evidence" value="ECO:0007669"/>
    <property type="project" value="InterPro"/>
</dbReference>
<evidence type="ECO:0000256" key="2">
    <source>
        <dbReference type="ARBA" id="ARBA00022448"/>
    </source>
</evidence>
<dbReference type="PRINTS" id="PR01165">
    <property type="entry name" value="CYCOXIDASEI"/>
</dbReference>
<dbReference type="Pfam" id="PF00115">
    <property type="entry name" value="COX1"/>
    <property type="match status" value="1"/>
</dbReference>
<name>W4VM47_9BACI</name>
<dbReference type="EMBL" id="BAVS01000021">
    <property type="protein sequence ID" value="GAE94251.1"/>
    <property type="molecule type" value="Genomic_DNA"/>
</dbReference>
<dbReference type="AlphaFoldDB" id="W4VM47"/>
<gene>
    <name evidence="11" type="ORF">JCM21714_3391</name>
</gene>
<accession>W4VM47</accession>
<dbReference type="GO" id="GO:0022904">
    <property type="term" value="P:respiratory electron transport chain"/>
    <property type="evidence" value="ECO:0007669"/>
    <property type="project" value="TreeGrafter"/>
</dbReference>
<evidence type="ECO:0000259" key="10">
    <source>
        <dbReference type="PROSITE" id="PS50855"/>
    </source>
</evidence>
<dbReference type="Proteomes" id="UP000019102">
    <property type="component" value="Unassembled WGS sequence"/>
</dbReference>
<keyword evidence="2" id="KW-0813">Transport</keyword>
<dbReference type="OrthoDB" id="9803294at2"/>
<keyword evidence="7" id="KW-0408">Iron</keyword>
<feature type="transmembrane region" description="Helical" evidence="9">
    <location>
        <begin position="70"/>
        <end position="96"/>
    </location>
</feature>
<keyword evidence="6" id="KW-0249">Electron transport</keyword>
<keyword evidence="9" id="KW-0472">Membrane</keyword>
<dbReference type="GO" id="GO:0046872">
    <property type="term" value="F:metal ion binding"/>
    <property type="evidence" value="ECO:0007669"/>
    <property type="project" value="UniProtKB-KW"/>
</dbReference>
<keyword evidence="3" id="KW-0349">Heme</keyword>
<dbReference type="GO" id="GO:0015990">
    <property type="term" value="P:electron transport coupled proton transport"/>
    <property type="evidence" value="ECO:0007669"/>
    <property type="project" value="TreeGrafter"/>
</dbReference>
<proteinExistence type="inferred from homology"/>
<dbReference type="Gene3D" id="1.20.210.10">
    <property type="entry name" value="Cytochrome c oxidase-like, subunit I domain"/>
    <property type="match status" value="1"/>
</dbReference>
<keyword evidence="8" id="KW-0186">Copper</keyword>
<evidence type="ECO:0000313" key="12">
    <source>
        <dbReference type="Proteomes" id="UP000019102"/>
    </source>
</evidence>